<proteinExistence type="predicted"/>
<keyword evidence="3" id="KW-0269">Exonuclease</keyword>
<evidence type="ECO:0000259" key="2">
    <source>
        <dbReference type="PROSITE" id="PS50164"/>
    </source>
</evidence>
<feature type="region of interest" description="Disordered" evidence="1">
    <location>
        <begin position="573"/>
        <end position="597"/>
    </location>
</feature>
<dbReference type="InterPro" id="IPR006054">
    <property type="entry name" value="DnaQ"/>
</dbReference>
<dbReference type="GO" id="GO:0004527">
    <property type="term" value="F:exonuclease activity"/>
    <property type="evidence" value="ECO:0007669"/>
    <property type="project" value="UniProtKB-KW"/>
</dbReference>
<protein>
    <submittedName>
        <fullName evidence="3">DEDD exonuclease domain-containing protein</fullName>
    </submittedName>
</protein>
<dbReference type="PANTHER" id="PTHR30562">
    <property type="entry name" value="UVRC/OXIDOREDUCTASE"/>
    <property type="match status" value="1"/>
</dbReference>
<dbReference type="SMART" id="SM00465">
    <property type="entry name" value="GIYc"/>
    <property type="match status" value="1"/>
</dbReference>
<dbReference type="Pfam" id="PF00929">
    <property type="entry name" value="RNase_T"/>
    <property type="match status" value="1"/>
</dbReference>
<dbReference type="RefSeq" id="WP_219080578.1">
    <property type="nucleotide sequence ID" value="NZ_CP079216.1"/>
</dbReference>
<dbReference type="NCBIfam" id="TIGR00573">
    <property type="entry name" value="dnaq"/>
    <property type="match status" value="1"/>
</dbReference>
<evidence type="ECO:0000256" key="1">
    <source>
        <dbReference type="SAM" id="MobiDB-lite"/>
    </source>
</evidence>
<dbReference type="Proteomes" id="UP000824504">
    <property type="component" value="Chromosome"/>
</dbReference>
<dbReference type="CDD" id="cd10434">
    <property type="entry name" value="GIY-YIG_UvrC_Cho"/>
    <property type="match status" value="1"/>
</dbReference>
<evidence type="ECO:0000313" key="3">
    <source>
        <dbReference type="EMBL" id="QXT62051.1"/>
    </source>
</evidence>
<sequence>MTPTVPIQPSFDDLGVPLSEVTFVVVDLETTGSTAESEITEIGAVKVCGGDVIGEFQTLVRPVSPIPPMIQVLTGITPQLVASAPPIDVALPSFDQFSAGAVLVAHNARFDVGFLRRGYEQLGLAWRGPAVVDTVALARTALLRDEVPNCKLGTLARYFRSTTEPNHRALSDARATVDVLHGLLERVGNLGVATLEDLTEFAVKVSPDRRAKRVWATAVPEAAGVYSFYTDSTDADGHRRREVLYVGKSNNLRRRVRSYFTASETRGRIHEMVRVATGVDFVTCATDLEAEVRELRMIESRAPRYNRRSKNQRRLVWLRLTDEAFPRLSIVTRVPDGATVFGPFRNREGAEEAALTLYDAFKVRRCSTRLSARKPSASCALAEMGRCVAPCELGEGAERYGEVADALRDSWTSDVRPVLRSVRGRLRRLVEQERYEEAGVIAGRLSGYYRASLRHHRLRSLAAVPQLIAAVESARGWDIHVIRYGRLAAATAAPSALARSAAEEAAASAETVLRPAGGLPAGSVEEAERIAAWLEQPGVRLIETDGDWAWPVHAGVAEGALALELLGPELARVPRVPGHDDARPAERDGRSGYVRPA</sequence>
<feature type="domain" description="GIY-YIG" evidence="2">
    <location>
        <begin position="221"/>
        <end position="307"/>
    </location>
</feature>
<organism evidence="3 4">
    <name type="scientific">Tessaracoccus palaemonis</name>
    <dbReference type="NCBI Taxonomy" id="2829499"/>
    <lineage>
        <taxon>Bacteria</taxon>
        <taxon>Bacillati</taxon>
        <taxon>Actinomycetota</taxon>
        <taxon>Actinomycetes</taxon>
        <taxon>Propionibacteriales</taxon>
        <taxon>Propionibacteriaceae</taxon>
        <taxon>Tessaracoccus</taxon>
    </lineage>
</organism>
<keyword evidence="3" id="KW-0540">Nuclease</keyword>
<evidence type="ECO:0000313" key="4">
    <source>
        <dbReference type="Proteomes" id="UP000824504"/>
    </source>
</evidence>
<dbReference type="CDD" id="cd06127">
    <property type="entry name" value="DEDDh"/>
    <property type="match status" value="1"/>
</dbReference>
<dbReference type="PROSITE" id="PS50164">
    <property type="entry name" value="GIY_YIG"/>
    <property type="match status" value="1"/>
</dbReference>
<name>A0ABX8SFE7_9ACTN</name>
<accession>A0ABX8SFE7</accession>
<dbReference type="InterPro" id="IPR050066">
    <property type="entry name" value="UvrABC_protein_C"/>
</dbReference>
<dbReference type="NCBIfam" id="NF005907">
    <property type="entry name" value="PRK07883.1-5"/>
    <property type="match status" value="1"/>
</dbReference>
<dbReference type="SMART" id="SM00479">
    <property type="entry name" value="EXOIII"/>
    <property type="match status" value="1"/>
</dbReference>
<reference evidence="3 4" key="1">
    <citation type="submission" date="2021-07" db="EMBL/GenBank/DDBJ databases">
        <title>complete genome sequencing of Tessaracoccus sp.J1M15.</title>
        <authorList>
            <person name="Bae J.-W."/>
            <person name="Kim D.-y."/>
        </authorList>
    </citation>
    <scope>NUCLEOTIDE SEQUENCE [LARGE SCALE GENOMIC DNA]</scope>
    <source>
        <strain evidence="3 4">J1M15</strain>
    </source>
</reference>
<feature type="compositionally biased region" description="Basic and acidic residues" evidence="1">
    <location>
        <begin position="577"/>
        <end position="590"/>
    </location>
</feature>
<dbReference type="InterPro" id="IPR013520">
    <property type="entry name" value="Ribonucl_H"/>
</dbReference>
<dbReference type="PANTHER" id="PTHR30562:SF1">
    <property type="entry name" value="UVRABC SYSTEM PROTEIN C"/>
    <property type="match status" value="1"/>
</dbReference>
<keyword evidence="4" id="KW-1185">Reference proteome</keyword>
<dbReference type="InterPro" id="IPR047296">
    <property type="entry name" value="GIY-YIG_UvrC_Cho"/>
</dbReference>
<dbReference type="EMBL" id="CP079216">
    <property type="protein sequence ID" value="QXT62051.1"/>
    <property type="molecule type" value="Genomic_DNA"/>
</dbReference>
<dbReference type="NCBIfam" id="NF005905">
    <property type="entry name" value="PRK07883.1-3"/>
    <property type="match status" value="1"/>
</dbReference>
<gene>
    <name evidence="3" type="ORF">KDB89_09705</name>
</gene>
<dbReference type="InterPro" id="IPR000305">
    <property type="entry name" value="GIY-YIG_endonuc"/>
</dbReference>
<keyword evidence="3" id="KW-0378">Hydrolase</keyword>